<keyword evidence="2" id="KW-0032">Aminotransferase</keyword>
<protein>
    <submittedName>
        <fullName evidence="2">DegT/DnrJ/EryC1/StrS family aminotransferase</fullName>
        <ecNumber evidence="2">2.6.1.-</ecNumber>
    </submittedName>
</protein>
<comment type="caution">
    <text evidence="2">The sequence shown here is derived from an EMBL/GenBank/DDBJ whole genome shotgun (WGS) entry which is preliminary data.</text>
</comment>
<accession>A0ABV3ZAM5</accession>
<organism evidence="2 3">
    <name type="scientific">Danxiaibacter flavus</name>
    <dbReference type="NCBI Taxonomy" id="3049108"/>
    <lineage>
        <taxon>Bacteria</taxon>
        <taxon>Pseudomonadati</taxon>
        <taxon>Bacteroidota</taxon>
        <taxon>Chitinophagia</taxon>
        <taxon>Chitinophagales</taxon>
        <taxon>Chitinophagaceae</taxon>
        <taxon>Danxiaibacter</taxon>
    </lineage>
</organism>
<dbReference type="GO" id="GO:0008483">
    <property type="term" value="F:transaminase activity"/>
    <property type="evidence" value="ECO:0007669"/>
    <property type="project" value="UniProtKB-KW"/>
</dbReference>
<dbReference type="Proteomes" id="UP001560573">
    <property type="component" value="Unassembled WGS sequence"/>
</dbReference>
<sequence>MKPIQMVDLKNQYLRIKEEIDKAVIDVLESTAFINGKPVQEFADNLAAYLEVKHVIPCANGTDALQIAMMALDLQPGDEVITPSFTFIATTEVVALLKLKPVFVDVDEKTFCLDPDSVRKAITPKTKAIVPVHLYGQSANMEAIMQIAKEHDLYVIEDNAQAIGGDYTFSDGTTKKTGSIGTIGCTSFFPSKNLGAYGDAGAVFTNDDDLAAKMKMIANHGQSKRYYHDLVGCNSRLDTIQAAILNIKLKHLDNYILARRQAADFYDKAFANQPKITVPFREKNSLHVFHQYTLVLREAQRDGLNQFLASRNIPSMIYYPVPGHLQKMFQAYNASSAQLPVTDWLTERVISLPMHTELDAEQLHFIASSVLEYINS</sequence>
<gene>
    <name evidence="2" type="ORF">QTN47_05390</name>
</gene>
<evidence type="ECO:0000256" key="1">
    <source>
        <dbReference type="RuleBase" id="RU004508"/>
    </source>
</evidence>
<dbReference type="Gene3D" id="3.90.1150.10">
    <property type="entry name" value="Aspartate Aminotransferase, domain 1"/>
    <property type="match status" value="1"/>
</dbReference>
<dbReference type="PANTHER" id="PTHR30244:SF42">
    <property type="entry name" value="UDP-2-ACETAMIDO-2-DEOXY-3-OXO-D-GLUCURONATE AMINOTRANSFERASE"/>
    <property type="match status" value="1"/>
</dbReference>
<dbReference type="EMBL" id="JAULBC010000001">
    <property type="protein sequence ID" value="MEX6686916.1"/>
    <property type="molecule type" value="Genomic_DNA"/>
</dbReference>
<keyword evidence="2" id="KW-0808">Transferase</keyword>
<dbReference type="CDD" id="cd00616">
    <property type="entry name" value="AHBA_syn"/>
    <property type="match status" value="1"/>
</dbReference>
<dbReference type="InterPro" id="IPR015421">
    <property type="entry name" value="PyrdxlP-dep_Trfase_major"/>
</dbReference>
<comment type="similarity">
    <text evidence="1">Belongs to the DegT/DnrJ/EryC1 family.</text>
</comment>
<keyword evidence="1" id="KW-0663">Pyridoxal phosphate</keyword>
<dbReference type="Pfam" id="PF01041">
    <property type="entry name" value="DegT_DnrJ_EryC1"/>
    <property type="match status" value="1"/>
</dbReference>
<reference evidence="2 3" key="1">
    <citation type="submission" date="2023-07" db="EMBL/GenBank/DDBJ databases">
        <authorList>
            <person name="Lian W.-H."/>
        </authorList>
    </citation>
    <scope>NUCLEOTIDE SEQUENCE [LARGE SCALE GENOMIC DNA]</scope>
    <source>
        <strain evidence="2 3">SYSU DXS3180</strain>
    </source>
</reference>
<dbReference type="InterPro" id="IPR015424">
    <property type="entry name" value="PyrdxlP-dep_Trfase"/>
</dbReference>
<keyword evidence="3" id="KW-1185">Reference proteome</keyword>
<evidence type="ECO:0000313" key="3">
    <source>
        <dbReference type="Proteomes" id="UP001560573"/>
    </source>
</evidence>
<dbReference type="SUPFAM" id="SSF53383">
    <property type="entry name" value="PLP-dependent transferases"/>
    <property type="match status" value="1"/>
</dbReference>
<dbReference type="Gene3D" id="3.40.640.10">
    <property type="entry name" value="Type I PLP-dependent aspartate aminotransferase-like (Major domain)"/>
    <property type="match status" value="1"/>
</dbReference>
<evidence type="ECO:0000313" key="2">
    <source>
        <dbReference type="EMBL" id="MEX6686916.1"/>
    </source>
</evidence>
<dbReference type="RefSeq" id="WP_369328312.1">
    <property type="nucleotide sequence ID" value="NZ_JAULBC010000001.1"/>
</dbReference>
<dbReference type="EC" id="2.6.1.-" evidence="2"/>
<dbReference type="InterPro" id="IPR015422">
    <property type="entry name" value="PyrdxlP-dep_Trfase_small"/>
</dbReference>
<dbReference type="PIRSF" id="PIRSF000390">
    <property type="entry name" value="PLP_StrS"/>
    <property type="match status" value="1"/>
</dbReference>
<dbReference type="PANTHER" id="PTHR30244">
    <property type="entry name" value="TRANSAMINASE"/>
    <property type="match status" value="1"/>
</dbReference>
<dbReference type="InterPro" id="IPR000653">
    <property type="entry name" value="DegT/StrS_aminotransferase"/>
</dbReference>
<name>A0ABV3ZAM5_9BACT</name>
<proteinExistence type="inferred from homology"/>